<feature type="signal peptide" evidence="2">
    <location>
        <begin position="1"/>
        <end position="25"/>
    </location>
</feature>
<keyword evidence="4" id="KW-1185">Reference proteome</keyword>
<reference evidence="4" key="1">
    <citation type="journal article" date="2019" name="Int. J. Syst. Evol. Microbiol.">
        <title>The Global Catalogue of Microorganisms (GCM) 10K type strain sequencing project: providing services to taxonomists for standard genome sequencing and annotation.</title>
        <authorList>
            <consortium name="The Broad Institute Genomics Platform"/>
            <consortium name="The Broad Institute Genome Sequencing Center for Infectious Disease"/>
            <person name="Wu L."/>
            <person name="Ma J."/>
        </authorList>
    </citation>
    <scope>NUCLEOTIDE SEQUENCE [LARGE SCALE GENOMIC DNA]</scope>
    <source>
        <strain evidence="4">CGMCC 1.16855</strain>
    </source>
</reference>
<comment type="caution">
    <text evidence="3">The sequence shown here is derived from an EMBL/GenBank/DDBJ whole genome shotgun (WGS) entry which is preliminary data.</text>
</comment>
<protein>
    <submittedName>
        <fullName evidence="3">Uncharacterized protein</fullName>
    </submittedName>
</protein>
<feature type="region of interest" description="Disordered" evidence="1">
    <location>
        <begin position="123"/>
        <end position="175"/>
    </location>
</feature>
<dbReference type="RefSeq" id="WP_216837949.1">
    <property type="nucleotide sequence ID" value="NZ_JAFNJS010000005.1"/>
</dbReference>
<accession>A0ABV7BZG6</accession>
<feature type="chain" id="PRO_5046633978" evidence="2">
    <location>
        <begin position="26"/>
        <end position="175"/>
    </location>
</feature>
<dbReference type="Proteomes" id="UP001595420">
    <property type="component" value="Unassembled WGS sequence"/>
</dbReference>
<evidence type="ECO:0000313" key="3">
    <source>
        <dbReference type="EMBL" id="MFC3001878.1"/>
    </source>
</evidence>
<gene>
    <name evidence="3" type="ORF">ACFOD3_18380</name>
</gene>
<sequence>MKIRSLALAAAIPALAALAATPASAQRAGLYDVTGTNLDGSSYTGVAQIRTVGLASFAILWRIGNQSVEGVGFASGRTVAVAYGLSQRPGIGIYTLNPDGSMEGEWTIVGAPANARERLVPREAPPAAAAAPAAPAPAAPDPAAPAVPPPAVVPPAVVPPAPAAPAPAVPPATPR</sequence>
<evidence type="ECO:0000313" key="4">
    <source>
        <dbReference type="Proteomes" id="UP001595420"/>
    </source>
</evidence>
<name>A0ABV7BZG6_9PROT</name>
<dbReference type="EMBL" id="JBHRSB010000005">
    <property type="protein sequence ID" value="MFC3001878.1"/>
    <property type="molecule type" value="Genomic_DNA"/>
</dbReference>
<feature type="compositionally biased region" description="Pro residues" evidence="1">
    <location>
        <begin position="134"/>
        <end position="175"/>
    </location>
</feature>
<evidence type="ECO:0000256" key="1">
    <source>
        <dbReference type="SAM" id="MobiDB-lite"/>
    </source>
</evidence>
<keyword evidence="2" id="KW-0732">Signal</keyword>
<evidence type="ECO:0000256" key="2">
    <source>
        <dbReference type="SAM" id="SignalP"/>
    </source>
</evidence>
<proteinExistence type="predicted"/>
<organism evidence="3 4">
    <name type="scientific">Falsiroseomonas tokyonensis</name>
    <dbReference type="NCBI Taxonomy" id="430521"/>
    <lineage>
        <taxon>Bacteria</taxon>
        <taxon>Pseudomonadati</taxon>
        <taxon>Pseudomonadota</taxon>
        <taxon>Alphaproteobacteria</taxon>
        <taxon>Acetobacterales</taxon>
        <taxon>Roseomonadaceae</taxon>
        <taxon>Falsiroseomonas</taxon>
    </lineage>
</organism>